<accession>A0A085MTT5</accession>
<evidence type="ECO:0000256" key="1">
    <source>
        <dbReference type="SAM" id="MobiDB-lite"/>
    </source>
</evidence>
<dbReference type="Proteomes" id="UP000030764">
    <property type="component" value="Unassembled WGS sequence"/>
</dbReference>
<evidence type="ECO:0000313" key="2">
    <source>
        <dbReference type="EMBL" id="KFD47438.1"/>
    </source>
</evidence>
<reference evidence="3 4" key="1">
    <citation type="journal article" date="2014" name="Nat. Genet.">
        <title>Genome and transcriptome of the porcine whipworm Trichuris suis.</title>
        <authorList>
            <person name="Jex A.R."/>
            <person name="Nejsum P."/>
            <person name="Schwarz E.M."/>
            <person name="Hu L."/>
            <person name="Young N.D."/>
            <person name="Hall R.S."/>
            <person name="Korhonen P.K."/>
            <person name="Liao S."/>
            <person name="Thamsborg S."/>
            <person name="Xia J."/>
            <person name="Xu P."/>
            <person name="Wang S."/>
            <person name="Scheerlinck J.P."/>
            <person name="Hofmann A."/>
            <person name="Sternberg P.W."/>
            <person name="Wang J."/>
            <person name="Gasser R.B."/>
        </authorList>
    </citation>
    <scope>NUCLEOTIDE SEQUENCE [LARGE SCALE GENOMIC DNA]</scope>
    <source>
        <strain evidence="3">DCEP-RM93F</strain>
        <strain evidence="2">DCEP-RM93M</strain>
    </source>
</reference>
<dbReference type="EMBL" id="KL363326">
    <property type="protein sequence ID" value="KFD47438.1"/>
    <property type="molecule type" value="Genomic_DNA"/>
</dbReference>
<feature type="region of interest" description="Disordered" evidence="1">
    <location>
        <begin position="1"/>
        <end position="25"/>
    </location>
</feature>
<organism evidence="3">
    <name type="scientific">Trichuris suis</name>
    <name type="common">pig whipworm</name>
    <dbReference type="NCBI Taxonomy" id="68888"/>
    <lineage>
        <taxon>Eukaryota</taxon>
        <taxon>Metazoa</taxon>
        <taxon>Ecdysozoa</taxon>
        <taxon>Nematoda</taxon>
        <taxon>Enoplea</taxon>
        <taxon>Dorylaimia</taxon>
        <taxon>Trichinellida</taxon>
        <taxon>Trichuridae</taxon>
        <taxon>Trichuris</taxon>
    </lineage>
</organism>
<proteinExistence type="predicted"/>
<sequence>MFPNGRWAAEPDDWDPPGVAKSRGNDAVPETVAICITRRPSSLDATASCSAESRELKLAVYLSRCKGRGRQLTNFNLTPIGQSQVPVLDGKSHP</sequence>
<dbReference type="AlphaFoldDB" id="A0A085MTT5"/>
<dbReference type="EMBL" id="KL367657">
    <property type="protein sequence ID" value="KFD60631.1"/>
    <property type="molecule type" value="Genomic_DNA"/>
</dbReference>
<evidence type="ECO:0000313" key="3">
    <source>
        <dbReference type="EMBL" id="KFD60631.1"/>
    </source>
</evidence>
<keyword evidence="4" id="KW-1185">Reference proteome</keyword>
<protein>
    <submittedName>
        <fullName evidence="3">Uncharacterized protein</fullName>
    </submittedName>
</protein>
<evidence type="ECO:0000313" key="4">
    <source>
        <dbReference type="Proteomes" id="UP000030764"/>
    </source>
</evidence>
<gene>
    <name evidence="2" type="ORF">M513_11663</name>
    <name evidence="3" type="ORF">M514_11663</name>
</gene>
<dbReference type="Proteomes" id="UP000030758">
    <property type="component" value="Unassembled WGS sequence"/>
</dbReference>
<name>A0A085MTT5_9BILA</name>